<feature type="transmembrane region" description="Helical" evidence="6">
    <location>
        <begin position="214"/>
        <end position="233"/>
    </location>
</feature>
<dbReference type="Gramene" id="Pp3c5_2860V3.11">
    <property type="protein sequence ID" value="Pp3c5_2860V3.11"/>
    <property type="gene ID" value="Pp3c5_2860"/>
</dbReference>
<feature type="domain" description="Amino acid transporter transmembrane" evidence="7">
    <location>
        <begin position="213"/>
        <end position="285"/>
    </location>
</feature>
<dbReference type="PANTHER" id="PTHR22950">
    <property type="entry name" value="AMINO ACID TRANSPORTER"/>
    <property type="match status" value="1"/>
</dbReference>
<dbReference type="AlphaFoldDB" id="A0A7I4DTY5"/>
<keyword evidence="2 6" id="KW-0812">Transmembrane</keyword>
<dbReference type="EnsemblPlants" id="Pp3c5_2860V3.12">
    <property type="protein sequence ID" value="Pp3c5_2860V3.12"/>
    <property type="gene ID" value="Pp3c5_2860"/>
</dbReference>
<keyword evidence="4 6" id="KW-1133">Transmembrane helix</keyword>
<dbReference type="Proteomes" id="UP000006727">
    <property type="component" value="Chromosome 5"/>
</dbReference>
<evidence type="ECO:0000256" key="2">
    <source>
        <dbReference type="ARBA" id="ARBA00022692"/>
    </source>
</evidence>
<dbReference type="Gramene" id="Pp3c5_2860V3.12">
    <property type="protein sequence ID" value="Pp3c5_2860V3.12"/>
    <property type="gene ID" value="Pp3c5_2860"/>
</dbReference>
<evidence type="ECO:0000256" key="6">
    <source>
        <dbReference type="SAM" id="Phobius"/>
    </source>
</evidence>
<dbReference type="GO" id="GO:0003333">
    <property type="term" value="P:amino acid transmembrane transport"/>
    <property type="evidence" value="ECO:0000318"/>
    <property type="project" value="GO_Central"/>
</dbReference>
<feature type="transmembrane region" description="Helical" evidence="6">
    <location>
        <begin position="66"/>
        <end position="87"/>
    </location>
</feature>
<evidence type="ECO:0000256" key="4">
    <source>
        <dbReference type="ARBA" id="ARBA00022989"/>
    </source>
</evidence>
<dbReference type="GO" id="GO:0005774">
    <property type="term" value="C:vacuolar membrane"/>
    <property type="evidence" value="ECO:0000318"/>
    <property type="project" value="GO_Central"/>
</dbReference>
<accession>A0A7I4DTY5</accession>
<keyword evidence="9" id="KW-1185">Reference proteome</keyword>
<protein>
    <recommendedName>
        <fullName evidence="7">Amino acid transporter transmembrane domain-containing protein</fullName>
    </recommendedName>
</protein>
<reference evidence="8 9" key="1">
    <citation type="journal article" date="2008" name="Science">
        <title>The Physcomitrella genome reveals evolutionary insights into the conquest of land by plants.</title>
        <authorList>
            <person name="Rensing S."/>
            <person name="Lang D."/>
            <person name="Zimmer A."/>
            <person name="Terry A."/>
            <person name="Salamov A."/>
            <person name="Shapiro H."/>
            <person name="Nishiyama T."/>
            <person name="Perroud P.-F."/>
            <person name="Lindquist E."/>
            <person name="Kamisugi Y."/>
            <person name="Tanahashi T."/>
            <person name="Sakakibara K."/>
            <person name="Fujita T."/>
            <person name="Oishi K."/>
            <person name="Shin-I T."/>
            <person name="Kuroki Y."/>
            <person name="Toyoda A."/>
            <person name="Suzuki Y."/>
            <person name="Hashimoto A."/>
            <person name="Yamaguchi K."/>
            <person name="Sugano A."/>
            <person name="Kohara Y."/>
            <person name="Fujiyama A."/>
            <person name="Anterola A."/>
            <person name="Aoki S."/>
            <person name="Ashton N."/>
            <person name="Barbazuk W.B."/>
            <person name="Barker E."/>
            <person name="Bennetzen J."/>
            <person name="Bezanilla M."/>
            <person name="Blankenship R."/>
            <person name="Cho S.H."/>
            <person name="Dutcher S."/>
            <person name="Estelle M."/>
            <person name="Fawcett J.A."/>
            <person name="Gundlach H."/>
            <person name="Hanada K."/>
            <person name="Heyl A."/>
            <person name="Hicks K.A."/>
            <person name="Hugh J."/>
            <person name="Lohr M."/>
            <person name="Mayer K."/>
            <person name="Melkozernov A."/>
            <person name="Murata T."/>
            <person name="Nelson D."/>
            <person name="Pils B."/>
            <person name="Prigge M."/>
            <person name="Reiss B."/>
            <person name="Renner T."/>
            <person name="Rombauts S."/>
            <person name="Rushton P."/>
            <person name="Sanderfoot A."/>
            <person name="Schween G."/>
            <person name="Shiu S.-H."/>
            <person name="Stueber K."/>
            <person name="Theodoulou F.L."/>
            <person name="Tu H."/>
            <person name="Van de Peer Y."/>
            <person name="Verrier P.J."/>
            <person name="Waters E."/>
            <person name="Wood A."/>
            <person name="Yang L."/>
            <person name="Cove D."/>
            <person name="Cuming A."/>
            <person name="Hasebe M."/>
            <person name="Lucas S."/>
            <person name="Mishler D.B."/>
            <person name="Reski R."/>
            <person name="Grigoriev I."/>
            <person name="Quatrano R.S."/>
            <person name="Boore J.L."/>
        </authorList>
    </citation>
    <scope>NUCLEOTIDE SEQUENCE [LARGE SCALE GENOMIC DNA]</scope>
    <source>
        <strain evidence="8 9">cv. Gransden 2004</strain>
    </source>
</reference>
<evidence type="ECO:0000259" key="7">
    <source>
        <dbReference type="Pfam" id="PF01490"/>
    </source>
</evidence>
<dbReference type="InParanoid" id="A0A7I4DTY5"/>
<dbReference type="InterPro" id="IPR013057">
    <property type="entry name" value="AA_transpt_TM"/>
</dbReference>
<reference evidence="8" key="3">
    <citation type="submission" date="2020-12" db="UniProtKB">
        <authorList>
            <consortium name="EnsemblPlants"/>
        </authorList>
    </citation>
    <scope>IDENTIFICATION</scope>
</reference>
<feature type="domain" description="Amino acid transporter transmembrane" evidence="7">
    <location>
        <begin position="36"/>
        <end position="149"/>
    </location>
</feature>
<dbReference type="PANTHER" id="PTHR22950:SF674">
    <property type="entry name" value="AMINO ACID TRANSPORTER AVT3A"/>
    <property type="match status" value="1"/>
</dbReference>
<feature type="transmembrane region" description="Helical" evidence="6">
    <location>
        <begin position="272"/>
        <end position="292"/>
    </location>
</feature>
<reference evidence="8 9" key="2">
    <citation type="journal article" date="2018" name="Plant J.">
        <title>The Physcomitrella patens chromosome-scale assembly reveals moss genome structure and evolution.</title>
        <authorList>
            <person name="Lang D."/>
            <person name="Ullrich K.K."/>
            <person name="Murat F."/>
            <person name="Fuchs J."/>
            <person name="Jenkins J."/>
            <person name="Haas F.B."/>
            <person name="Piednoel M."/>
            <person name="Gundlach H."/>
            <person name="Van Bel M."/>
            <person name="Meyberg R."/>
            <person name="Vives C."/>
            <person name="Morata J."/>
            <person name="Symeonidi A."/>
            <person name="Hiss M."/>
            <person name="Muchero W."/>
            <person name="Kamisugi Y."/>
            <person name="Saleh O."/>
            <person name="Blanc G."/>
            <person name="Decker E.L."/>
            <person name="van Gessel N."/>
            <person name="Grimwood J."/>
            <person name="Hayes R.D."/>
            <person name="Graham S.W."/>
            <person name="Gunter L.E."/>
            <person name="McDaniel S.F."/>
            <person name="Hoernstein S.N.W."/>
            <person name="Larsson A."/>
            <person name="Li F.W."/>
            <person name="Perroud P.F."/>
            <person name="Phillips J."/>
            <person name="Ranjan P."/>
            <person name="Rokshar D.S."/>
            <person name="Rothfels C.J."/>
            <person name="Schneider L."/>
            <person name="Shu S."/>
            <person name="Stevenson D.W."/>
            <person name="Thummler F."/>
            <person name="Tillich M."/>
            <person name="Villarreal Aguilar J.C."/>
            <person name="Widiez T."/>
            <person name="Wong G.K."/>
            <person name="Wymore A."/>
            <person name="Zhang Y."/>
            <person name="Zimmer A.D."/>
            <person name="Quatrano R.S."/>
            <person name="Mayer K.F.X."/>
            <person name="Goodstein D."/>
            <person name="Casacuberta J.M."/>
            <person name="Vandepoele K."/>
            <person name="Reski R."/>
            <person name="Cuming A.C."/>
            <person name="Tuskan G.A."/>
            <person name="Maumus F."/>
            <person name="Salse J."/>
            <person name="Schmutz J."/>
            <person name="Rensing S.A."/>
        </authorList>
    </citation>
    <scope>NUCLEOTIDE SEQUENCE [LARGE SCALE GENOMIC DNA]</scope>
    <source>
        <strain evidence="8 9">cv. Gransden 2004</strain>
    </source>
</reference>
<evidence type="ECO:0000256" key="1">
    <source>
        <dbReference type="ARBA" id="ARBA00004141"/>
    </source>
</evidence>
<keyword evidence="5 6" id="KW-0472">Membrane</keyword>
<sequence length="297" mass="32493">MGVGNDLSKDNGNSVKPYESIPRLPLGNVHHRPLSSSCKTFFNIVIMVVGAGVLGLPHAFMQSGWLQGLLILEGTSATMYYCMMLLVSCRRHLEREGIVDSVNTYSELGRHILGMAGQVSVDAMIVVSQVGFCVAYLIFIGENLASVYARANSLSSPLRGSRGDPSRTLASDYGMDFMGLNWKTQSGKLMADSGCEIYEVAERRLSLQGRSSQFLRTFIVLCTAWIAVSVPHFGNFLSLVGSSVCCVLSFVLPGWMHLRVFGDSLSVMPRSLDWFLIISGIVFGIFDTLSSLHDIGW</sequence>
<comment type="subcellular location">
    <subcellularLocation>
        <location evidence="1">Membrane</location>
        <topology evidence="1">Multi-pass membrane protein</topology>
    </subcellularLocation>
</comment>
<feature type="transmembrane region" description="Helical" evidence="6">
    <location>
        <begin position="41"/>
        <end position="60"/>
    </location>
</feature>
<dbReference type="GO" id="GO:0015179">
    <property type="term" value="F:L-amino acid transmembrane transporter activity"/>
    <property type="evidence" value="ECO:0000318"/>
    <property type="project" value="GO_Central"/>
</dbReference>
<evidence type="ECO:0000313" key="9">
    <source>
        <dbReference type="Proteomes" id="UP000006727"/>
    </source>
</evidence>
<dbReference type="EMBL" id="ABEU02000005">
    <property type="status" value="NOT_ANNOTATED_CDS"/>
    <property type="molecule type" value="Genomic_DNA"/>
</dbReference>
<proteinExistence type="predicted"/>
<dbReference type="EnsemblPlants" id="Pp3c5_2860V3.11">
    <property type="protein sequence ID" value="Pp3c5_2860V3.11"/>
    <property type="gene ID" value="Pp3c5_2860"/>
</dbReference>
<evidence type="ECO:0000256" key="3">
    <source>
        <dbReference type="ARBA" id="ARBA00022970"/>
    </source>
</evidence>
<keyword evidence="3" id="KW-0813">Transport</keyword>
<evidence type="ECO:0000313" key="8">
    <source>
        <dbReference type="EnsemblPlants" id="Pp3c5_2860V3.11"/>
    </source>
</evidence>
<name>A0A7I4DTY5_PHYPA</name>
<dbReference type="Pfam" id="PF01490">
    <property type="entry name" value="Aa_trans"/>
    <property type="match status" value="2"/>
</dbReference>
<organism evidence="8 9">
    <name type="scientific">Physcomitrium patens</name>
    <name type="common">Spreading-leaved earth moss</name>
    <name type="synonym">Physcomitrella patens</name>
    <dbReference type="NCBI Taxonomy" id="3218"/>
    <lineage>
        <taxon>Eukaryota</taxon>
        <taxon>Viridiplantae</taxon>
        <taxon>Streptophyta</taxon>
        <taxon>Embryophyta</taxon>
        <taxon>Bryophyta</taxon>
        <taxon>Bryophytina</taxon>
        <taxon>Bryopsida</taxon>
        <taxon>Funariidae</taxon>
        <taxon>Funariales</taxon>
        <taxon>Funariaceae</taxon>
        <taxon>Physcomitrium</taxon>
    </lineage>
</organism>
<feature type="transmembrane region" description="Helical" evidence="6">
    <location>
        <begin position="239"/>
        <end position="260"/>
    </location>
</feature>
<keyword evidence="3" id="KW-0029">Amino-acid transport</keyword>
<evidence type="ECO:0000256" key="5">
    <source>
        <dbReference type="ARBA" id="ARBA00023136"/>
    </source>
</evidence>